<organism evidence="1">
    <name type="scientific">viral metagenome</name>
    <dbReference type="NCBI Taxonomy" id="1070528"/>
    <lineage>
        <taxon>unclassified sequences</taxon>
        <taxon>metagenomes</taxon>
        <taxon>organismal metagenomes</taxon>
    </lineage>
</organism>
<gene>
    <name evidence="1" type="ORF">TM448B10788_0006</name>
</gene>
<reference evidence="1" key="1">
    <citation type="submission" date="2020-03" db="EMBL/GenBank/DDBJ databases">
        <title>The deep terrestrial virosphere.</title>
        <authorList>
            <person name="Holmfeldt K."/>
            <person name="Nilsson E."/>
            <person name="Simone D."/>
            <person name="Lopez-Fernandez M."/>
            <person name="Wu X."/>
            <person name="de Brujin I."/>
            <person name="Lundin D."/>
            <person name="Andersson A."/>
            <person name="Bertilsson S."/>
            <person name="Dopson M."/>
        </authorList>
    </citation>
    <scope>NUCLEOTIDE SEQUENCE</scope>
    <source>
        <strain evidence="1">TM448B10788</strain>
    </source>
</reference>
<proteinExistence type="predicted"/>
<accession>A0A6M3Y385</accession>
<evidence type="ECO:0000313" key="1">
    <source>
        <dbReference type="EMBL" id="QJI04503.1"/>
    </source>
</evidence>
<sequence length="53" mass="6120">MTNQETQQIAQANFDQLNLSLLTDSQLEFLRDEAARLLAERQKAGKKEKNHAY</sequence>
<name>A0A6M3Y385_9ZZZZ</name>
<dbReference type="EMBL" id="MT145186">
    <property type="protein sequence ID" value="QJI04503.1"/>
    <property type="molecule type" value="Genomic_DNA"/>
</dbReference>
<dbReference type="AlphaFoldDB" id="A0A6M3Y385"/>
<protein>
    <submittedName>
        <fullName evidence="1">Uncharacterized protein</fullName>
    </submittedName>
</protein>